<dbReference type="RefSeq" id="WP_092469482.1">
    <property type="nucleotide sequence ID" value="NZ_FNCZ01000007.1"/>
</dbReference>
<dbReference type="FunFam" id="2.60.40.1120:FF:000003">
    <property type="entry name" value="Outer membrane protein Omp121"/>
    <property type="match status" value="1"/>
</dbReference>
<keyword evidence="5 7" id="KW-0472">Membrane</keyword>
<evidence type="ECO:0000256" key="4">
    <source>
        <dbReference type="ARBA" id="ARBA00022692"/>
    </source>
</evidence>
<evidence type="ECO:0000313" key="10">
    <source>
        <dbReference type="EMBL" id="SDI12789.1"/>
    </source>
</evidence>
<dbReference type="AlphaFoldDB" id="A0A1G8I1K3"/>
<evidence type="ECO:0000313" key="11">
    <source>
        <dbReference type="Proteomes" id="UP000199492"/>
    </source>
</evidence>
<dbReference type="InterPro" id="IPR012910">
    <property type="entry name" value="Plug_dom"/>
</dbReference>
<evidence type="ECO:0000256" key="3">
    <source>
        <dbReference type="ARBA" id="ARBA00022452"/>
    </source>
</evidence>
<dbReference type="SUPFAM" id="SSF49464">
    <property type="entry name" value="Carboxypeptidase regulatory domain-like"/>
    <property type="match status" value="1"/>
</dbReference>
<organism evidence="10 11">
    <name type="scientific">Winogradskyella thalassocola</name>
    <dbReference type="NCBI Taxonomy" id="262004"/>
    <lineage>
        <taxon>Bacteria</taxon>
        <taxon>Pseudomonadati</taxon>
        <taxon>Bacteroidota</taxon>
        <taxon>Flavobacteriia</taxon>
        <taxon>Flavobacteriales</taxon>
        <taxon>Flavobacteriaceae</taxon>
        <taxon>Winogradskyella</taxon>
    </lineage>
</organism>
<evidence type="ECO:0000256" key="7">
    <source>
        <dbReference type="PROSITE-ProRule" id="PRU01360"/>
    </source>
</evidence>
<sequence>MKSNYKGILTLLLVFLVQLTFAQEKTISGVVSDESGLPLPGVNVIIKGTTTGTQTDFDGKFKLTASVGNIIVISYIGLKTEEVKVGSSNTINVTLQEDSSSLDEVVVIAYGTTSLEAFTGSASVISEKDLALRSVTSPIAAIEGRATGVQFTSPSGQPGSSPNIVIRGVGTLNGSADPLFIVDGIQYEGALSTINQEDIASFTILKDAASTSLYGSRAANGVVIITTKSGTKGGLKTNLSIQTGFVSNAIPEYDYLGPGKYYESMWEALKNSSAGGGDAAFASANIYNQLGYNPFNVPNDQIVGVDGKLNPDAKVIYQSLDWYDVLRRTGIRTNYNVNVAGGGENHKVFFSASYLDEEGYVITSDYDRLTTRLNGDFNVSEWLTMGGSANISISESNGPDSGGESSIVNPFSFAKNIGSIYPVYVNDLNGNIVRDAAGRRVFDNGSGYPEYNIGSRPTNQNRHALQELLLNDETNRNNTYGFRYYAEAKIFDGLSFRVNYGRDINEGINKSYENNIIGDAEPTGRYGETRYRREFETFNQLFTYTKTLGDVHNLDFTAGHESSARKYSSNNGTAITQVVEGIYEFDNFSEPVTLGGSTTNKRLEGYLFRANYNYDNKYYISGSIRRDATSVFDSQSRWGTFYSVGASWRIDQEDFMENVSFIDRLKLRGSYGEVGNDNLLDFFLSQPRYGLTSNAADPALVWQEIGNADLQWETSVSFDIALEFALFNNFLEGSFEYYKKNSTDLLYNLPIALSNGLNEFPTNIGDMYNSGFEIGLTAHLVNNQNLKWDMTLQGSTFKNEITDLPDPFVNGSKRWETGRSRYDFYLLPTAGVDPDNGDQLFYLYELDDNGNSVAVRDGDGNIETTNDWEETERVYSGDSSIPDFLGSISNSLSYKGFSLDFLITYGIGGKVLDNGYSSMMLTSSYGRSLHPDILNAWREPGDITDVPRLENGNTDLVLTQSTRFLTDASFWSLKNVNLGYTFDSSITDALNMDSLRIYVSGENLYLKSKRTGLDPQYNLGGTGSGIDYSPARIFSVGLNVSF</sequence>
<dbReference type="Gene3D" id="2.60.40.1120">
    <property type="entry name" value="Carboxypeptidase-like, regulatory domain"/>
    <property type="match status" value="1"/>
</dbReference>
<evidence type="ECO:0000256" key="6">
    <source>
        <dbReference type="ARBA" id="ARBA00023237"/>
    </source>
</evidence>
<comment type="subcellular location">
    <subcellularLocation>
        <location evidence="1 7">Cell outer membrane</location>
        <topology evidence="1 7">Multi-pass membrane protein</topology>
    </subcellularLocation>
</comment>
<dbReference type="NCBIfam" id="TIGR04057">
    <property type="entry name" value="SusC_RagA_signa"/>
    <property type="match status" value="1"/>
</dbReference>
<dbReference type="InterPro" id="IPR023997">
    <property type="entry name" value="TonB-dep_OMP_SusC/RagA_CS"/>
</dbReference>
<dbReference type="NCBIfam" id="TIGR04056">
    <property type="entry name" value="OMP_RagA_SusC"/>
    <property type="match status" value="1"/>
</dbReference>
<dbReference type="GO" id="GO:0009279">
    <property type="term" value="C:cell outer membrane"/>
    <property type="evidence" value="ECO:0007669"/>
    <property type="project" value="UniProtKB-SubCell"/>
</dbReference>
<evidence type="ECO:0000256" key="1">
    <source>
        <dbReference type="ARBA" id="ARBA00004571"/>
    </source>
</evidence>
<dbReference type="Pfam" id="PF07715">
    <property type="entry name" value="Plug"/>
    <property type="match status" value="1"/>
</dbReference>
<feature type="domain" description="TonB-dependent receptor plug" evidence="9">
    <location>
        <begin position="117"/>
        <end position="222"/>
    </location>
</feature>
<feature type="signal peptide" evidence="8">
    <location>
        <begin position="1"/>
        <end position="22"/>
    </location>
</feature>
<evidence type="ECO:0000256" key="5">
    <source>
        <dbReference type="ARBA" id="ARBA00023136"/>
    </source>
</evidence>
<gene>
    <name evidence="10" type="ORF">SAMN04489796_107107</name>
</gene>
<dbReference type="Proteomes" id="UP000199492">
    <property type="component" value="Unassembled WGS sequence"/>
</dbReference>
<keyword evidence="3 7" id="KW-1134">Transmembrane beta strand</keyword>
<dbReference type="Pfam" id="PF13715">
    <property type="entry name" value="CarbopepD_reg_2"/>
    <property type="match status" value="1"/>
</dbReference>
<keyword evidence="8" id="KW-0732">Signal</keyword>
<dbReference type="SUPFAM" id="SSF56935">
    <property type="entry name" value="Porins"/>
    <property type="match status" value="1"/>
</dbReference>
<evidence type="ECO:0000259" key="9">
    <source>
        <dbReference type="Pfam" id="PF07715"/>
    </source>
</evidence>
<keyword evidence="6 7" id="KW-0998">Cell outer membrane</keyword>
<dbReference type="EMBL" id="FNCZ01000007">
    <property type="protein sequence ID" value="SDI12789.1"/>
    <property type="molecule type" value="Genomic_DNA"/>
</dbReference>
<keyword evidence="4 7" id="KW-0812">Transmembrane</keyword>
<dbReference type="Gene3D" id="2.40.170.20">
    <property type="entry name" value="TonB-dependent receptor, beta-barrel domain"/>
    <property type="match status" value="1"/>
</dbReference>
<feature type="chain" id="PRO_5011752946" evidence="8">
    <location>
        <begin position="23"/>
        <end position="1042"/>
    </location>
</feature>
<dbReference type="Gene3D" id="2.170.130.10">
    <property type="entry name" value="TonB-dependent receptor, plug domain"/>
    <property type="match status" value="1"/>
</dbReference>
<keyword evidence="11" id="KW-1185">Reference proteome</keyword>
<dbReference type="InterPro" id="IPR036942">
    <property type="entry name" value="Beta-barrel_TonB_sf"/>
</dbReference>
<dbReference type="InterPro" id="IPR039426">
    <property type="entry name" value="TonB-dep_rcpt-like"/>
</dbReference>
<keyword evidence="2 7" id="KW-0813">Transport</keyword>
<comment type="similarity">
    <text evidence="7">Belongs to the TonB-dependent receptor family.</text>
</comment>
<dbReference type="InterPro" id="IPR023996">
    <property type="entry name" value="TonB-dep_OMP_SusC/RagA"/>
</dbReference>
<dbReference type="OrthoDB" id="9768177at2"/>
<accession>A0A1G8I1K3</accession>
<dbReference type="InterPro" id="IPR008969">
    <property type="entry name" value="CarboxyPept-like_regulatory"/>
</dbReference>
<name>A0A1G8I1K3_9FLAO</name>
<dbReference type="STRING" id="262004.SAMN04489796_107107"/>
<reference evidence="11" key="1">
    <citation type="submission" date="2016-10" db="EMBL/GenBank/DDBJ databases">
        <authorList>
            <person name="Varghese N."/>
            <person name="Submissions S."/>
        </authorList>
    </citation>
    <scope>NUCLEOTIDE SEQUENCE [LARGE SCALE GENOMIC DNA]</scope>
    <source>
        <strain evidence="11">DSM 15363</strain>
    </source>
</reference>
<dbReference type="InterPro" id="IPR037066">
    <property type="entry name" value="Plug_dom_sf"/>
</dbReference>
<evidence type="ECO:0000256" key="2">
    <source>
        <dbReference type="ARBA" id="ARBA00022448"/>
    </source>
</evidence>
<evidence type="ECO:0000256" key="8">
    <source>
        <dbReference type="SAM" id="SignalP"/>
    </source>
</evidence>
<protein>
    <submittedName>
        <fullName evidence="10">TonB-linked outer membrane protein, SusC/RagA family</fullName>
    </submittedName>
</protein>
<dbReference type="PROSITE" id="PS52016">
    <property type="entry name" value="TONB_DEPENDENT_REC_3"/>
    <property type="match status" value="1"/>
</dbReference>
<proteinExistence type="inferred from homology"/>